<evidence type="ECO:0000313" key="3">
    <source>
        <dbReference type="Proteomes" id="UP000186513"/>
    </source>
</evidence>
<gene>
    <name evidence="2" type="ORF">SAMN02745887_02399</name>
</gene>
<sequence>MAREQSNTATTNAQKGSCVDCPVSVTRRVSYRFETGLWDPHIPSERTLNIPYALAIDGKADKAFSKKAAVLKAYVAKDDIFVEPGQTVALYLNSDAAPANRKHPVFAVTPKEHDIEVVIKERRGQLGSDDTPKLKGTKEITDARGNKRKVDVYEATLTGDIWFKVSYKYTLDDAKRLMPPETVAEIRAAVLSIFDGSLKGELTVNAPNDQGVMQKTILTFQNADNPVQNIANFDMYRDGLPRVHPHAWLALIDAALKSGIKKVITTSGWRPMYGSISHRTGLSLDVGYLDNVLLNRQELRGGRQDVKWVSDAEKQLFKEKELADKAVKAAEDKRDSLIKEQNNLNRLKKSNPGKVDPLRERALENELTDSIKNLEAANQAKVTADNAWNKERDLHEPTIVKSFRTSLSQCKCVSQVFDPWFMDDNTRDQVPSKPNLQISSNEKLHSHHLHITVYDPSLPTK</sequence>
<organism evidence="2 3">
    <name type="scientific">Chitinimonas taiwanensis DSM 18899</name>
    <dbReference type="NCBI Taxonomy" id="1121279"/>
    <lineage>
        <taxon>Bacteria</taxon>
        <taxon>Pseudomonadati</taxon>
        <taxon>Pseudomonadota</taxon>
        <taxon>Betaproteobacteria</taxon>
        <taxon>Neisseriales</taxon>
        <taxon>Chitinibacteraceae</taxon>
        <taxon>Chitinimonas</taxon>
    </lineage>
</organism>
<dbReference type="RefSeq" id="WP_084658512.1">
    <property type="nucleotide sequence ID" value="NZ_FPKR01000009.1"/>
</dbReference>
<proteinExistence type="predicted"/>
<protein>
    <submittedName>
        <fullName evidence="2">Uncharacterized protein</fullName>
    </submittedName>
</protein>
<evidence type="ECO:0000256" key="1">
    <source>
        <dbReference type="SAM" id="Coils"/>
    </source>
</evidence>
<keyword evidence="3" id="KW-1185">Reference proteome</keyword>
<dbReference type="OrthoDB" id="8759476at2"/>
<reference evidence="2 3" key="1">
    <citation type="submission" date="2016-11" db="EMBL/GenBank/DDBJ databases">
        <authorList>
            <person name="Jaros S."/>
            <person name="Januszkiewicz K."/>
            <person name="Wedrychowicz H."/>
        </authorList>
    </citation>
    <scope>NUCLEOTIDE SEQUENCE [LARGE SCALE GENOMIC DNA]</scope>
    <source>
        <strain evidence="2 3">DSM 18899</strain>
    </source>
</reference>
<feature type="coiled-coil region" evidence="1">
    <location>
        <begin position="320"/>
        <end position="380"/>
    </location>
</feature>
<accession>A0A1K2HL05</accession>
<dbReference type="STRING" id="1121279.SAMN02745887_02399"/>
<dbReference type="EMBL" id="FPKR01000009">
    <property type="protein sequence ID" value="SFZ77395.1"/>
    <property type="molecule type" value="Genomic_DNA"/>
</dbReference>
<name>A0A1K2HL05_9NEIS</name>
<evidence type="ECO:0000313" key="2">
    <source>
        <dbReference type="EMBL" id="SFZ77395.1"/>
    </source>
</evidence>
<keyword evidence="1" id="KW-0175">Coiled coil</keyword>
<dbReference type="Proteomes" id="UP000186513">
    <property type="component" value="Unassembled WGS sequence"/>
</dbReference>
<dbReference type="AlphaFoldDB" id="A0A1K2HL05"/>